<dbReference type="InterPro" id="IPR051083">
    <property type="entry name" value="GrpII_Intron_Splice-Mob/Def"/>
</dbReference>
<gene>
    <name evidence="4" type="ORF">SAMN03080598_02442</name>
</gene>
<protein>
    <submittedName>
        <fullName evidence="4">Reverse transcriptase (RNA-dependent DNA polymerase)</fullName>
    </submittedName>
</protein>
<accession>A0A1H5XDF8</accession>
<evidence type="ECO:0000313" key="5">
    <source>
        <dbReference type="Proteomes" id="UP000236736"/>
    </source>
</evidence>
<dbReference type="Pfam" id="PF00078">
    <property type="entry name" value="RVT_1"/>
    <property type="match status" value="1"/>
</dbReference>
<comment type="similarity">
    <text evidence="1">Belongs to the bacterial reverse transcriptase family.</text>
</comment>
<dbReference type="EMBL" id="FNVR01000013">
    <property type="protein sequence ID" value="SEG09236.1"/>
    <property type="molecule type" value="Genomic_DNA"/>
</dbReference>
<evidence type="ECO:0000256" key="2">
    <source>
        <dbReference type="SAM" id="Coils"/>
    </source>
</evidence>
<sequence>MLDQSFSAENFRKILDYENRKGVYLEGEYFPDIGKVTEEIKKCNTEIREKKHKVSEEAFEIFRKEINEKKEKLKEKKEEQLTIELQKISDIVVNDKFRIKLTKDDDISDKPVYKIEKKPEYFFALKQIQYNFRKLYKVKQANRFAIVSQIKGLLDDNFPKYVIRTDIQEFYESIPHDILLQKLNEENLLTFYSKKILFQILNEYKRLSGSEKGLPRGVGVSAYLAELYMRDIDKQMKSLPTVTYYARYVDDIIIVFTPISTKDSRDYLVEIDKIIETKYSLTRNKVKTKAFDLVDTPASCNLEYLGYKIQFGNGSIKLKLTANKIARYKHRIDLVLDSYLNYAKVNEKKARKILVKRLKFLTGNTRLLNNKKNILVGVFYSNNLLTESSDFKGLDSYLTHKIQSQITLPHLQTRLAKYKFEDGFSSRRFSAFTTNELSDILEIWNTK</sequence>
<reference evidence="5" key="1">
    <citation type="submission" date="2016-10" db="EMBL/GenBank/DDBJ databases">
        <authorList>
            <person name="Varghese N."/>
            <person name="Submissions S."/>
        </authorList>
    </citation>
    <scope>NUCLEOTIDE SEQUENCE [LARGE SCALE GENOMIC DNA]</scope>
    <source>
        <strain evidence="5">DSM 17298</strain>
    </source>
</reference>
<keyword evidence="5" id="KW-1185">Reference proteome</keyword>
<dbReference type="NCBIfam" id="NF041747">
    <property type="entry name" value="Drt3a"/>
    <property type="match status" value="1"/>
</dbReference>
<keyword evidence="4" id="KW-0695">RNA-directed DNA polymerase</keyword>
<feature type="domain" description="Reverse transcriptase" evidence="3">
    <location>
        <begin position="96"/>
        <end position="309"/>
    </location>
</feature>
<dbReference type="PANTHER" id="PTHR34047">
    <property type="entry name" value="NUCLEAR INTRON MATURASE 1, MITOCHONDRIAL-RELATED"/>
    <property type="match status" value="1"/>
</dbReference>
<keyword evidence="4" id="KW-0808">Transferase</keyword>
<dbReference type="RefSeq" id="WP_103925103.1">
    <property type="nucleotide sequence ID" value="NZ_FNVR01000013.1"/>
</dbReference>
<evidence type="ECO:0000256" key="1">
    <source>
        <dbReference type="ARBA" id="ARBA00034120"/>
    </source>
</evidence>
<organism evidence="4 5">
    <name type="scientific">Algoriphagus boritolerans DSM 17298 = JCM 18970</name>
    <dbReference type="NCBI Taxonomy" id="1120964"/>
    <lineage>
        <taxon>Bacteria</taxon>
        <taxon>Pseudomonadati</taxon>
        <taxon>Bacteroidota</taxon>
        <taxon>Cytophagia</taxon>
        <taxon>Cytophagales</taxon>
        <taxon>Cyclobacteriaceae</taxon>
        <taxon>Algoriphagus</taxon>
    </lineage>
</organism>
<dbReference type="InterPro" id="IPR000477">
    <property type="entry name" value="RT_dom"/>
</dbReference>
<name>A0A1H5XDF8_9BACT</name>
<evidence type="ECO:0000259" key="3">
    <source>
        <dbReference type="PROSITE" id="PS50878"/>
    </source>
</evidence>
<dbReference type="Proteomes" id="UP000236736">
    <property type="component" value="Unassembled WGS sequence"/>
</dbReference>
<dbReference type="STRING" id="1120964.GCA_001313265_04193"/>
<feature type="coiled-coil region" evidence="2">
    <location>
        <begin position="59"/>
        <end position="87"/>
    </location>
</feature>
<dbReference type="PROSITE" id="PS50878">
    <property type="entry name" value="RT_POL"/>
    <property type="match status" value="1"/>
</dbReference>
<evidence type="ECO:0000313" key="4">
    <source>
        <dbReference type="EMBL" id="SEG09236.1"/>
    </source>
</evidence>
<dbReference type="PANTHER" id="PTHR34047:SF8">
    <property type="entry name" value="PROTEIN YKFC"/>
    <property type="match status" value="1"/>
</dbReference>
<dbReference type="AlphaFoldDB" id="A0A1H5XDF8"/>
<proteinExistence type="inferred from homology"/>
<dbReference type="CDD" id="cd01646">
    <property type="entry name" value="RT_Bac_retron_I"/>
    <property type="match status" value="1"/>
</dbReference>
<dbReference type="GO" id="GO:0003964">
    <property type="term" value="F:RNA-directed DNA polymerase activity"/>
    <property type="evidence" value="ECO:0007669"/>
    <property type="project" value="UniProtKB-KW"/>
</dbReference>
<dbReference type="OrthoDB" id="9780724at2"/>
<keyword evidence="2" id="KW-0175">Coiled coil</keyword>
<keyword evidence="4" id="KW-0548">Nucleotidyltransferase</keyword>